<protein>
    <submittedName>
        <fullName evidence="8">Nucleotide-binding domain-containing protein</fullName>
    </submittedName>
</protein>
<dbReference type="Gene3D" id="3.40.50.720">
    <property type="entry name" value="NAD(P)-binding Rossmann-like Domain"/>
    <property type="match status" value="1"/>
</dbReference>
<reference evidence="8 9" key="1">
    <citation type="journal article" date="2019" name="Nat. Ecol. Evol.">
        <title>Megaphylogeny resolves global patterns of mushroom evolution.</title>
        <authorList>
            <person name="Varga T."/>
            <person name="Krizsan K."/>
            <person name="Foldi C."/>
            <person name="Dima B."/>
            <person name="Sanchez-Garcia M."/>
            <person name="Sanchez-Ramirez S."/>
            <person name="Szollosi G.J."/>
            <person name="Szarkandi J.G."/>
            <person name="Papp V."/>
            <person name="Albert L."/>
            <person name="Andreopoulos W."/>
            <person name="Angelini C."/>
            <person name="Antonin V."/>
            <person name="Barry K.W."/>
            <person name="Bougher N.L."/>
            <person name="Buchanan P."/>
            <person name="Buyck B."/>
            <person name="Bense V."/>
            <person name="Catcheside P."/>
            <person name="Chovatia M."/>
            <person name="Cooper J."/>
            <person name="Damon W."/>
            <person name="Desjardin D."/>
            <person name="Finy P."/>
            <person name="Geml J."/>
            <person name="Haridas S."/>
            <person name="Hughes K."/>
            <person name="Justo A."/>
            <person name="Karasinski D."/>
            <person name="Kautmanova I."/>
            <person name="Kiss B."/>
            <person name="Kocsube S."/>
            <person name="Kotiranta H."/>
            <person name="LaButti K.M."/>
            <person name="Lechner B.E."/>
            <person name="Liimatainen K."/>
            <person name="Lipzen A."/>
            <person name="Lukacs Z."/>
            <person name="Mihaltcheva S."/>
            <person name="Morgado L.N."/>
            <person name="Niskanen T."/>
            <person name="Noordeloos M.E."/>
            <person name="Ohm R.A."/>
            <person name="Ortiz-Santana B."/>
            <person name="Ovrebo C."/>
            <person name="Racz N."/>
            <person name="Riley R."/>
            <person name="Savchenko A."/>
            <person name="Shiryaev A."/>
            <person name="Soop K."/>
            <person name="Spirin V."/>
            <person name="Szebenyi C."/>
            <person name="Tomsovsky M."/>
            <person name="Tulloss R.E."/>
            <person name="Uehling J."/>
            <person name="Grigoriev I.V."/>
            <person name="Vagvolgyi C."/>
            <person name="Papp T."/>
            <person name="Martin F.M."/>
            <person name="Miettinen O."/>
            <person name="Hibbett D.S."/>
            <person name="Nagy L.G."/>
        </authorList>
    </citation>
    <scope>NUCLEOTIDE SEQUENCE [LARGE SCALE GENOMIC DNA]</scope>
    <source>
        <strain evidence="8 9">CBS 962.96</strain>
    </source>
</reference>
<sequence length="358" mass="39313">MPPSVVIIGSGVTGLSVALALSKAYKVTIVARDHVGDNHSRKWASPWAGAGCLPWINMSDDDVDIQKSSFRYFWKLSQSDPESSIRRIKNVAFWEKGPVDGGKPWFEDFMVNCRQLPASDLPDGITMGYEFETLVMNPQVYLEWLRGQLHASGNVKFVRRELRHISEVLEYAPKDCQENLVVVNATGCGAKYLGGVEDATVQEARGQTMLVRSPLTTVYVRTGEEYSYAIPRGDGTVVLGGISQLNNTDTTVDPALKHEILRRVNRLVPPGTYPTEVEDLDLVEDITGIRPGRKGGLRVEKEVLPIKVGDSGHEIRLKVVHAYGMGGGGYKYSAGVGLRVAELVNGFLYGSGEDKMAE</sequence>
<evidence type="ECO:0000256" key="5">
    <source>
        <dbReference type="ARBA" id="ARBA00023002"/>
    </source>
</evidence>
<comment type="cofactor">
    <cofactor evidence="1 6">
        <name>FAD</name>
        <dbReference type="ChEBI" id="CHEBI:57692"/>
    </cofactor>
</comment>
<dbReference type="SUPFAM" id="SSF51971">
    <property type="entry name" value="Nucleotide-binding domain"/>
    <property type="match status" value="1"/>
</dbReference>
<organism evidence="8 9">
    <name type="scientific">Dendrothele bispora (strain CBS 962.96)</name>
    <dbReference type="NCBI Taxonomy" id="1314807"/>
    <lineage>
        <taxon>Eukaryota</taxon>
        <taxon>Fungi</taxon>
        <taxon>Dikarya</taxon>
        <taxon>Basidiomycota</taxon>
        <taxon>Agaricomycotina</taxon>
        <taxon>Agaricomycetes</taxon>
        <taxon>Agaricomycetidae</taxon>
        <taxon>Agaricales</taxon>
        <taxon>Agaricales incertae sedis</taxon>
        <taxon>Dendrothele</taxon>
    </lineage>
</organism>
<accession>A0A4S8M699</accession>
<dbReference type="AlphaFoldDB" id="A0A4S8M699"/>
<dbReference type="GO" id="GO:0005737">
    <property type="term" value="C:cytoplasm"/>
    <property type="evidence" value="ECO:0007669"/>
    <property type="project" value="TreeGrafter"/>
</dbReference>
<evidence type="ECO:0000256" key="2">
    <source>
        <dbReference type="ARBA" id="ARBA00006730"/>
    </source>
</evidence>
<evidence type="ECO:0000256" key="6">
    <source>
        <dbReference type="PIRSR" id="PIRSR000189-1"/>
    </source>
</evidence>
<evidence type="ECO:0000259" key="7">
    <source>
        <dbReference type="Pfam" id="PF01266"/>
    </source>
</evidence>
<feature type="binding site" evidence="6">
    <location>
        <position position="327"/>
    </location>
    <ligand>
        <name>D-dopa</name>
        <dbReference type="ChEBI" id="CHEBI:149689"/>
    </ligand>
</feature>
<dbReference type="GO" id="GO:0003884">
    <property type="term" value="F:D-amino-acid oxidase activity"/>
    <property type="evidence" value="ECO:0007669"/>
    <property type="project" value="InterPro"/>
</dbReference>
<dbReference type="Proteomes" id="UP000297245">
    <property type="component" value="Unassembled WGS sequence"/>
</dbReference>
<evidence type="ECO:0000313" key="8">
    <source>
        <dbReference type="EMBL" id="THU97794.1"/>
    </source>
</evidence>
<comment type="similarity">
    <text evidence="2">Belongs to the DAMOX/DASOX family.</text>
</comment>
<gene>
    <name evidence="8" type="ORF">K435DRAFT_52185</name>
</gene>
<dbReference type="GO" id="GO:0019478">
    <property type="term" value="P:D-amino acid catabolic process"/>
    <property type="evidence" value="ECO:0007669"/>
    <property type="project" value="TreeGrafter"/>
</dbReference>
<dbReference type="Gene3D" id="3.30.9.10">
    <property type="entry name" value="D-Amino Acid Oxidase, subunit A, domain 2"/>
    <property type="match status" value="1"/>
</dbReference>
<evidence type="ECO:0000313" key="9">
    <source>
        <dbReference type="Proteomes" id="UP000297245"/>
    </source>
</evidence>
<dbReference type="OrthoDB" id="2015447at2759"/>
<feature type="binding site" evidence="6">
    <location>
        <position position="186"/>
    </location>
    <ligand>
        <name>FAD</name>
        <dbReference type="ChEBI" id="CHEBI:57692"/>
    </ligand>
</feature>
<keyword evidence="9" id="KW-1185">Reference proteome</keyword>
<dbReference type="Pfam" id="PF01266">
    <property type="entry name" value="DAO"/>
    <property type="match status" value="1"/>
</dbReference>
<dbReference type="PANTHER" id="PTHR11530:SF11">
    <property type="entry name" value="D-ASPARTATE OXIDASE"/>
    <property type="match status" value="1"/>
</dbReference>
<dbReference type="GO" id="GO:0071949">
    <property type="term" value="F:FAD binding"/>
    <property type="evidence" value="ECO:0007669"/>
    <property type="project" value="InterPro"/>
</dbReference>
<dbReference type="InterPro" id="IPR023209">
    <property type="entry name" value="DAO"/>
</dbReference>
<name>A0A4S8M699_DENBC</name>
<evidence type="ECO:0000256" key="4">
    <source>
        <dbReference type="ARBA" id="ARBA00022827"/>
    </source>
</evidence>
<dbReference type="SUPFAM" id="SSF54373">
    <property type="entry name" value="FAD-linked reductases, C-terminal domain"/>
    <property type="match status" value="1"/>
</dbReference>
<dbReference type="PANTHER" id="PTHR11530">
    <property type="entry name" value="D-AMINO ACID OXIDASE"/>
    <property type="match status" value="1"/>
</dbReference>
<dbReference type="InterPro" id="IPR006076">
    <property type="entry name" value="FAD-dep_OxRdtase"/>
</dbReference>
<feature type="domain" description="FAD dependent oxidoreductase" evidence="7">
    <location>
        <begin position="5"/>
        <end position="343"/>
    </location>
</feature>
<dbReference type="PIRSF" id="PIRSF000189">
    <property type="entry name" value="D-aa_oxidase"/>
    <property type="match status" value="1"/>
</dbReference>
<dbReference type="EMBL" id="ML179148">
    <property type="protein sequence ID" value="THU97794.1"/>
    <property type="molecule type" value="Genomic_DNA"/>
</dbReference>
<keyword evidence="4 6" id="KW-0274">FAD</keyword>
<evidence type="ECO:0000256" key="3">
    <source>
        <dbReference type="ARBA" id="ARBA00022630"/>
    </source>
</evidence>
<proteinExistence type="inferred from homology"/>
<feature type="binding site" evidence="6">
    <location>
        <position position="290"/>
    </location>
    <ligand>
        <name>D-dopa</name>
        <dbReference type="ChEBI" id="CHEBI:149689"/>
    </ligand>
</feature>
<evidence type="ECO:0000256" key="1">
    <source>
        <dbReference type="ARBA" id="ARBA00001974"/>
    </source>
</evidence>
<keyword evidence="3" id="KW-0285">Flavoprotein</keyword>
<keyword evidence="5" id="KW-0560">Oxidoreductase</keyword>